<sequence length="900" mass="103705">VGNSIFKSFGSHTKRAVLCAPRSHSKRELQLYQRILAQHGYVVIVHENRGLNGGLGHDHHHLGKKERNYYGIFVASISFYSFQVNTIPEIQHLLCRKEGLCQIIRKFPGNPLFLFKFLLFLSVEKQQHFSYNRYCSHFFRHQIPTQLDHKNDFKAQDLSVIIKAYVLVTSLTPLRAFIHSNASVWNSFKRKYFFVKLQTFFEMFFRSSSPQQAFDNMKETISKLLLIAEVLSESSISGPKTFSRCSLCFQMLTFDIGFNTSIYPIVLKVHEHFDFLYLLAVIPMCQLRIDKAYCSLSSLPANLSILLQDGNFQKEHEQCLSLAEINSIVDFVKELKNLGHFELLFPSSVPKIQNLLHDLYHMVDPMRRLGSVLTAHWLLSSLLEQFQFRNKEAHTNLVGWNSSLENESIKQRAPFNQTRGSKGRKSEPIFLLYNSDNMSDVSSIPIFTSPHVDLNPKFNPRIREYYFEVPFDMVTVKIGAEPSNCQCQVHLDEKKGPSVANYPLGLGINKISILVTDESQPNPEIVSSYIITVYREDRPSLPLFDDYMVCGFVQDCGSLIQPKEPCGLKPLSPEYFSAISQTQLKTCETGDPKGQWIVPCLSCSDNRTCDWRAITWQPQNCHHAVLTKPELQQCVEGRRILFIGDSTNRGIMYYLIQRVNETLQEWQKTHDVKIYHNINEGKTFISYSYYPRFWLSVKQRPTFEKALEQLLQRSHPLENTDQTVLVVGGVQWLNSNHLQIIQKVLKRENLSNILVVIKSVGMGFHLPVDGIHSLSQTEVQNLWNENMVILDTAKRYGYEVVDTFILTMGRYKEFLQGKCGCHFHEVVKSKTSKENPRVTMKLSMHYALGQYFNSQSKLSQLQDYAMNSQSPYHVRGPINQVYSEILFSRICAHKRKAMGT</sequence>
<evidence type="ECO:0000259" key="2">
    <source>
        <dbReference type="Pfam" id="PF24536"/>
    </source>
</evidence>
<dbReference type="GO" id="GO:0005783">
    <property type="term" value="C:endoplasmic reticulum"/>
    <property type="evidence" value="ECO:0007669"/>
    <property type="project" value="Ensembl"/>
</dbReference>
<gene>
    <name evidence="3" type="primary">CPED1</name>
</gene>
<dbReference type="InterPro" id="IPR057106">
    <property type="entry name" value="NXPE4_C"/>
</dbReference>
<dbReference type="Proteomes" id="UP000594220">
    <property type="component" value="Unplaced"/>
</dbReference>
<evidence type="ECO:0000259" key="1">
    <source>
        <dbReference type="Pfam" id="PF12733"/>
    </source>
</evidence>
<name>A0A7M4EUW3_CROPO</name>
<reference evidence="3" key="1">
    <citation type="submission" date="2025-08" db="UniProtKB">
        <authorList>
            <consortium name="Ensembl"/>
        </authorList>
    </citation>
    <scope>IDENTIFICATION</scope>
</reference>
<keyword evidence="4" id="KW-1185">Reference proteome</keyword>
<dbReference type="Ensembl" id="ENSCPRT00005017878.1">
    <property type="protein sequence ID" value="ENSCPRP00005015226.1"/>
    <property type="gene ID" value="ENSCPRG00005010685.1"/>
</dbReference>
<dbReference type="Pfam" id="PF24536">
    <property type="entry name" value="NXPE4_C"/>
    <property type="match status" value="1"/>
</dbReference>
<proteinExistence type="predicted"/>
<dbReference type="Pfam" id="PF12733">
    <property type="entry name" value="Cadherin-like"/>
    <property type="match status" value="1"/>
</dbReference>
<dbReference type="GeneTree" id="ENSGT00390000015216"/>
<evidence type="ECO:0000313" key="3">
    <source>
        <dbReference type="Ensembl" id="ENSCPRP00005015226.1"/>
    </source>
</evidence>
<feature type="domain" description="Cadherin-like beta-sandwich-like" evidence="1">
    <location>
        <begin position="452"/>
        <end position="536"/>
    </location>
</feature>
<organism evidence="3 4">
    <name type="scientific">Crocodylus porosus</name>
    <name type="common">Saltwater crocodile</name>
    <name type="synonym">Estuarine crocodile</name>
    <dbReference type="NCBI Taxonomy" id="8502"/>
    <lineage>
        <taxon>Eukaryota</taxon>
        <taxon>Metazoa</taxon>
        <taxon>Chordata</taxon>
        <taxon>Craniata</taxon>
        <taxon>Vertebrata</taxon>
        <taxon>Euteleostomi</taxon>
        <taxon>Archelosauria</taxon>
        <taxon>Archosauria</taxon>
        <taxon>Crocodylia</taxon>
        <taxon>Longirostres</taxon>
        <taxon>Crocodylidae</taxon>
        <taxon>Crocodylus</taxon>
    </lineage>
</organism>
<evidence type="ECO:0000313" key="4">
    <source>
        <dbReference type="Proteomes" id="UP000594220"/>
    </source>
</evidence>
<dbReference type="PANTHER" id="PTHR14776:SF1">
    <property type="entry name" value="CADHERIN-LIKE AND PC-ESTERASE DOMAIN-CONTAINING PROTEIN 1"/>
    <property type="match status" value="1"/>
</dbReference>
<dbReference type="PANTHER" id="PTHR14776">
    <property type="entry name" value="CADHERIN-LIKE AND PC-ESTERASE DOMAIN-CONTAINING PROTEIN 1"/>
    <property type="match status" value="1"/>
</dbReference>
<reference evidence="3" key="2">
    <citation type="submission" date="2025-09" db="UniProtKB">
        <authorList>
            <consortium name="Ensembl"/>
        </authorList>
    </citation>
    <scope>IDENTIFICATION</scope>
</reference>
<dbReference type="InterPro" id="IPR025883">
    <property type="entry name" value="Cadherin-like_domain"/>
</dbReference>
<accession>A0A7M4EUW3</accession>
<dbReference type="AlphaFoldDB" id="A0A7M4EUW3"/>
<protein>
    <submittedName>
        <fullName evidence="3">Cadherin like and PC-esterase domain containing 1</fullName>
    </submittedName>
</protein>
<feature type="domain" description="NXPE C-terminal" evidence="2">
    <location>
        <begin position="616"/>
        <end position="740"/>
    </location>
</feature>